<geneLocation type="plasmid" evidence="2">
    <name>phsl1</name>
</geneLocation>
<evidence type="ECO:0000313" key="1">
    <source>
        <dbReference type="EMBL" id="API61314.1"/>
    </source>
</evidence>
<dbReference type="KEGG" id="sphj:BSL82_17920"/>
<dbReference type="AlphaFoldDB" id="A0A1L4A0A4"/>
<reference evidence="1 2" key="1">
    <citation type="submission" date="2016-11" db="EMBL/GenBank/DDBJ databases">
        <title>Complete Genome Sequence of alachlor-degrading Sphingomonas sp. strain JJ-A5.</title>
        <authorList>
            <person name="Lee H."/>
            <person name="Ka J.-O."/>
        </authorList>
    </citation>
    <scope>NUCLEOTIDE SEQUENCE [LARGE SCALE GENOMIC DNA]</scope>
    <source>
        <strain evidence="1 2">JJ-A5</strain>
        <plasmid evidence="2">phsl1</plasmid>
    </source>
</reference>
<name>A0A1L4A0A4_9SPHN</name>
<evidence type="ECO:0000313" key="2">
    <source>
        <dbReference type="Proteomes" id="UP000182063"/>
    </source>
</evidence>
<protein>
    <submittedName>
        <fullName evidence="1">Uncharacterized protein</fullName>
    </submittedName>
</protein>
<organism evidence="1 2">
    <name type="scientific">Tardibacter chloracetimidivorans</name>
    <dbReference type="NCBI Taxonomy" id="1921510"/>
    <lineage>
        <taxon>Bacteria</taxon>
        <taxon>Pseudomonadati</taxon>
        <taxon>Pseudomonadota</taxon>
        <taxon>Alphaproteobacteria</taxon>
        <taxon>Sphingomonadales</taxon>
        <taxon>Sphingomonadaceae</taxon>
        <taxon>Tardibacter</taxon>
    </lineage>
</organism>
<keyword evidence="2" id="KW-1185">Reference proteome</keyword>
<dbReference type="Proteomes" id="UP000182063">
    <property type="component" value="Plasmid pHSL1"/>
</dbReference>
<keyword evidence="1" id="KW-0614">Plasmid</keyword>
<dbReference type="EMBL" id="CP018222">
    <property type="protein sequence ID" value="API61314.1"/>
    <property type="molecule type" value="Genomic_DNA"/>
</dbReference>
<dbReference type="RefSeq" id="WP_072598939.1">
    <property type="nucleotide sequence ID" value="NZ_CP018222.1"/>
</dbReference>
<gene>
    <name evidence="1" type="ORF">BSL82_17920</name>
</gene>
<accession>A0A1L4A0A4</accession>
<proteinExistence type="predicted"/>
<sequence>MQHYDEPAFDNQQAHAEGWGIFDLCEIGRPDPYQLQRVDADECFTSDDEAWRHVAARAAEGSAYHGAALDFLRDHSPGEYAAVAAHVAARESVA</sequence>